<dbReference type="InterPro" id="IPR036388">
    <property type="entry name" value="WH-like_DNA-bd_sf"/>
</dbReference>
<dbReference type="PANTHER" id="PTHR33169:SF14">
    <property type="entry name" value="TRANSCRIPTIONAL REGULATOR RV3488"/>
    <property type="match status" value="1"/>
</dbReference>
<dbReference type="InterPro" id="IPR005149">
    <property type="entry name" value="Tscrpt_reg_PadR_N"/>
</dbReference>
<protein>
    <submittedName>
        <fullName evidence="2">PadR family transcriptional regulator</fullName>
    </submittedName>
</protein>
<accession>A0A9X8UKK5</accession>
<proteinExistence type="predicted"/>
<feature type="domain" description="Transcription regulator PadR N-terminal" evidence="1">
    <location>
        <begin position="9"/>
        <end position="84"/>
    </location>
</feature>
<keyword evidence="3" id="KW-1185">Reference proteome</keyword>
<organism evidence="2 3">
    <name type="scientific">Harryflintia acetispora</name>
    <dbReference type="NCBI Taxonomy" id="1849041"/>
    <lineage>
        <taxon>Bacteria</taxon>
        <taxon>Bacillati</taxon>
        <taxon>Bacillota</taxon>
        <taxon>Clostridia</taxon>
        <taxon>Eubacteriales</taxon>
        <taxon>Oscillospiraceae</taxon>
        <taxon>Harryflintia</taxon>
    </lineage>
</organism>
<dbReference type="Proteomes" id="UP000294682">
    <property type="component" value="Unassembled WGS sequence"/>
</dbReference>
<dbReference type="AlphaFoldDB" id="A0A9X8UKK5"/>
<dbReference type="Pfam" id="PF03551">
    <property type="entry name" value="PadR"/>
    <property type="match status" value="1"/>
</dbReference>
<evidence type="ECO:0000313" key="3">
    <source>
        <dbReference type="Proteomes" id="UP000294682"/>
    </source>
</evidence>
<gene>
    <name evidence="2" type="ORF">EDD78_102212</name>
</gene>
<comment type="caution">
    <text evidence="2">The sequence shown here is derived from an EMBL/GenBank/DDBJ whole genome shotgun (WGS) entry which is preliminary data.</text>
</comment>
<evidence type="ECO:0000259" key="1">
    <source>
        <dbReference type="Pfam" id="PF03551"/>
    </source>
</evidence>
<evidence type="ECO:0000313" key="2">
    <source>
        <dbReference type="EMBL" id="TCL44588.1"/>
    </source>
</evidence>
<dbReference type="SUPFAM" id="SSF46785">
    <property type="entry name" value="Winged helix' DNA-binding domain"/>
    <property type="match status" value="1"/>
</dbReference>
<dbReference type="InterPro" id="IPR052509">
    <property type="entry name" value="Metal_resp_DNA-bind_regulator"/>
</dbReference>
<dbReference type="PANTHER" id="PTHR33169">
    <property type="entry name" value="PADR-FAMILY TRANSCRIPTIONAL REGULATOR"/>
    <property type="match status" value="1"/>
</dbReference>
<dbReference type="Gene3D" id="1.10.10.10">
    <property type="entry name" value="Winged helix-like DNA-binding domain superfamily/Winged helix DNA-binding domain"/>
    <property type="match status" value="1"/>
</dbReference>
<sequence length="177" mass="19935">MMSTVDLIILGLVHEQPLSAYDIQKAVNYRNLDRWVKVSTPSIYKKVQSLAQRGFLSCESQPGGSQPAKTVYSITPLGREYFAELMEGIARQSVSILFDFNAVVANLNKLPPAQSRRLIGEIKENIAGTRDFMEEMAAQREHIPLVGRAVLGQQVAVAHTLLDWIRGFERDFDEEDR</sequence>
<dbReference type="EMBL" id="SLUK01000002">
    <property type="protein sequence ID" value="TCL44588.1"/>
    <property type="molecule type" value="Genomic_DNA"/>
</dbReference>
<dbReference type="InterPro" id="IPR036390">
    <property type="entry name" value="WH_DNA-bd_sf"/>
</dbReference>
<reference evidence="2 3" key="1">
    <citation type="submission" date="2019-03" db="EMBL/GenBank/DDBJ databases">
        <title>Genomic Encyclopedia of Type Strains, Phase IV (KMG-IV): sequencing the most valuable type-strain genomes for metagenomic binning, comparative biology and taxonomic classification.</title>
        <authorList>
            <person name="Goeker M."/>
        </authorList>
    </citation>
    <scope>NUCLEOTIDE SEQUENCE [LARGE SCALE GENOMIC DNA]</scope>
    <source>
        <strain evidence="2 3">DSM 100433</strain>
    </source>
</reference>
<name>A0A9X8UKK5_9FIRM</name>